<dbReference type="EMBL" id="OGUS01000125">
    <property type="protein sequence ID" value="SPC16098.1"/>
    <property type="molecule type" value="Genomic_DNA"/>
</dbReference>
<sequence length="31" mass="3452">MEIDGDLRAVRLAYPEGFAFALWRAVSAVVQ</sequence>
<evidence type="ECO:0000313" key="1">
    <source>
        <dbReference type="EMBL" id="SPC16098.1"/>
    </source>
</evidence>
<dbReference type="Proteomes" id="UP000256862">
    <property type="component" value="Chromosome CO2235"/>
</dbReference>
<proteinExistence type="predicted"/>
<name>A0A976BEI9_9BURK</name>
<organism evidence="1 2">
    <name type="scientific">Cupriavidus oxalaticus</name>
    <dbReference type="NCBI Taxonomy" id="96344"/>
    <lineage>
        <taxon>Bacteria</taxon>
        <taxon>Pseudomonadati</taxon>
        <taxon>Pseudomonadota</taxon>
        <taxon>Betaproteobacteria</taxon>
        <taxon>Burkholderiales</taxon>
        <taxon>Burkholderiaceae</taxon>
        <taxon>Cupriavidus</taxon>
    </lineage>
</organism>
<comment type="caution">
    <text evidence="1">The sequence shown here is derived from an EMBL/GenBank/DDBJ whole genome shotgun (WGS) entry which is preliminary data.</text>
</comment>
<evidence type="ECO:0000313" key="2">
    <source>
        <dbReference type="Proteomes" id="UP000256862"/>
    </source>
</evidence>
<gene>
    <name evidence="1" type="ORF">CO2235_30040</name>
</gene>
<dbReference type="AlphaFoldDB" id="A0A976BEI9"/>
<reference evidence="1 2" key="1">
    <citation type="submission" date="2018-01" db="EMBL/GenBank/DDBJ databases">
        <authorList>
            <person name="Clerissi C."/>
        </authorList>
    </citation>
    <scope>NUCLEOTIDE SEQUENCE [LARGE SCALE GENOMIC DNA]</scope>
    <source>
        <strain evidence="1">Cupriavidus oxalaticus LMG 2235</strain>
    </source>
</reference>
<accession>A0A976BEI9</accession>
<protein>
    <submittedName>
        <fullName evidence="1">Uncharacterized protein</fullName>
    </submittedName>
</protein>